<accession>A0AAD9MWG3</accession>
<comment type="caution">
    <text evidence="1">The sequence shown here is derived from an EMBL/GenBank/DDBJ whole genome shotgun (WGS) entry which is preliminary data.</text>
</comment>
<keyword evidence="2" id="KW-1185">Reference proteome</keyword>
<sequence>MLKMEFRIIFISYSARKKRE</sequence>
<gene>
    <name evidence="1" type="ORF">LSH36_522g00009</name>
</gene>
<dbReference type="EMBL" id="JAODUP010000522">
    <property type="protein sequence ID" value="KAK2148000.1"/>
    <property type="molecule type" value="Genomic_DNA"/>
</dbReference>
<evidence type="ECO:0000313" key="1">
    <source>
        <dbReference type="EMBL" id="KAK2148000.1"/>
    </source>
</evidence>
<dbReference type="AlphaFoldDB" id="A0AAD9MWG3"/>
<evidence type="ECO:0000313" key="2">
    <source>
        <dbReference type="Proteomes" id="UP001208570"/>
    </source>
</evidence>
<reference evidence="1" key="1">
    <citation type="journal article" date="2023" name="Mol. Biol. Evol.">
        <title>Third-Generation Sequencing Reveals the Adaptive Role of the Epigenome in Three Deep-Sea Polychaetes.</title>
        <authorList>
            <person name="Perez M."/>
            <person name="Aroh O."/>
            <person name="Sun Y."/>
            <person name="Lan Y."/>
            <person name="Juniper S.K."/>
            <person name="Young C.R."/>
            <person name="Angers B."/>
            <person name="Qian P.Y."/>
        </authorList>
    </citation>
    <scope>NUCLEOTIDE SEQUENCE</scope>
    <source>
        <strain evidence="1">P08H-3</strain>
    </source>
</reference>
<proteinExistence type="predicted"/>
<organism evidence="1 2">
    <name type="scientific">Paralvinella palmiformis</name>
    <dbReference type="NCBI Taxonomy" id="53620"/>
    <lineage>
        <taxon>Eukaryota</taxon>
        <taxon>Metazoa</taxon>
        <taxon>Spiralia</taxon>
        <taxon>Lophotrochozoa</taxon>
        <taxon>Annelida</taxon>
        <taxon>Polychaeta</taxon>
        <taxon>Sedentaria</taxon>
        <taxon>Canalipalpata</taxon>
        <taxon>Terebellida</taxon>
        <taxon>Terebelliformia</taxon>
        <taxon>Alvinellidae</taxon>
        <taxon>Paralvinella</taxon>
    </lineage>
</organism>
<name>A0AAD9MWG3_9ANNE</name>
<protein>
    <submittedName>
        <fullName evidence="1">Uncharacterized protein</fullName>
    </submittedName>
</protein>
<dbReference type="Proteomes" id="UP001208570">
    <property type="component" value="Unassembled WGS sequence"/>
</dbReference>